<feature type="binding site" evidence="5">
    <location>
        <position position="380"/>
    </location>
    <ligand>
        <name>substrate</name>
    </ligand>
</feature>
<dbReference type="Pfam" id="PF02812">
    <property type="entry name" value="ELFV_dehydrog_N"/>
    <property type="match status" value="1"/>
</dbReference>
<dbReference type="Gene3D" id="3.40.50.10860">
    <property type="entry name" value="Leucine Dehydrogenase, chain A, domain 1"/>
    <property type="match status" value="1"/>
</dbReference>
<dbReference type="GO" id="GO:0000166">
    <property type="term" value="F:nucleotide binding"/>
    <property type="evidence" value="ECO:0007669"/>
    <property type="project" value="UniProtKB-KW"/>
</dbReference>
<dbReference type="PANTHER" id="PTHR11606:SF13">
    <property type="entry name" value="GLUTAMATE DEHYDROGENASE 1, MITOCHONDRIAL"/>
    <property type="match status" value="1"/>
</dbReference>
<dbReference type="PANTHER" id="PTHR11606">
    <property type="entry name" value="GLUTAMATE DEHYDROGENASE"/>
    <property type="match status" value="1"/>
</dbReference>
<dbReference type="InterPro" id="IPR014362">
    <property type="entry name" value="Glu_DH"/>
</dbReference>
<keyword evidence="10" id="KW-1185">Reference proteome</keyword>
<evidence type="ECO:0000256" key="7">
    <source>
        <dbReference type="RuleBase" id="RU004417"/>
    </source>
</evidence>
<dbReference type="SUPFAM" id="SSF53223">
    <property type="entry name" value="Aminoacid dehydrogenase-like, N-terminal domain"/>
    <property type="match status" value="1"/>
</dbReference>
<proteinExistence type="inferred from homology"/>
<evidence type="ECO:0000256" key="1">
    <source>
        <dbReference type="ARBA" id="ARBA00006382"/>
    </source>
</evidence>
<dbReference type="InterPro" id="IPR033922">
    <property type="entry name" value="NAD_bind_Glu_DH"/>
</dbReference>
<evidence type="ECO:0000259" key="8">
    <source>
        <dbReference type="SMART" id="SM00839"/>
    </source>
</evidence>
<evidence type="ECO:0000256" key="6">
    <source>
        <dbReference type="PIRSR" id="PIRSR000185-3"/>
    </source>
</evidence>
<keyword evidence="5" id="KW-0547">Nucleotide-binding</keyword>
<dbReference type="PIRSF" id="PIRSF000185">
    <property type="entry name" value="Glu_DH"/>
    <property type="match status" value="1"/>
</dbReference>
<evidence type="ECO:0000256" key="2">
    <source>
        <dbReference type="ARBA" id="ARBA00023002"/>
    </source>
</evidence>
<dbReference type="InterPro" id="IPR006096">
    <property type="entry name" value="Glu/Leu/Phe/Val/Trp_DH_C"/>
</dbReference>
<dbReference type="CDD" id="cd01076">
    <property type="entry name" value="NAD_bind_1_Glu_DH"/>
    <property type="match status" value="1"/>
</dbReference>
<keyword evidence="2 3" id="KW-0560">Oxidoreductase</keyword>
<dbReference type="AlphaFoldDB" id="A0A1M6WQU9"/>
<evidence type="ECO:0000313" key="10">
    <source>
        <dbReference type="Proteomes" id="UP000184191"/>
    </source>
</evidence>
<evidence type="ECO:0000256" key="5">
    <source>
        <dbReference type="PIRSR" id="PIRSR000185-2"/>
    </source>
</evidence>
<feature type="binding site" evidence="5">
    <location>
        <position position="87"/>
    </location>
    <ligand>
        <name>substrate</name>
    </ligand>
</feature>
<dbReference type="InterPro" id="IPR006097">
    <property type="entry name" value="Glu/Leu/Phe/Val/Trp_DH_dimer"/>
</dbReference>
<evidence type="ECO:0000256" key="4">
    <source>
        <dbReference type="PIRSR" id="PIRSR000185-1"/>
    </source>
</evidence>
<dbReference type="FunFam" id="3.40.50.10860:FF:000003">
    <property type="entry name" value="Glutamate dehydrogenase"/>
    <property type="match status" value="1"/>
</dbReference>
<feature type="domain" description="Glutamate/phenylalanine/leucine/valine/L-tryptophan dehydrogenase C-terminal" evidence="8">
    <location>
        <begin position="204"/>
        <end position="491"/>
    </location>
</feature>
<feature type="site" description="Important for catalysis" evidence="6">
    <location>
        <position position="165"/>
    </location>
</feature>
<dbReference type="Proteomes" id="UP000184191">
    <property type="component" value="Unassembled WGS sequence"/>
</dbReference>
<keyword evidence="5" id="KW-0520">NAD</keyword>
<dbReference type="FunFam" id="3.40.50.720:FF:000100">
    <property type="entry name" value="Glutamate dehydrogenase 1, mitochondrial"/>
    <property type="match status" value="1"/>
</dbReference>
<dbReference type="SMART" id="SM00839">
    <property type="entry name" value="ELFV_dehydrog"/>
    <property type="match status" value="1"/>
</dbReference>
<dbReference type="PRINTS" id="PR00082">
    <property type="entry name" value="GLFDHDRGNASE"/>
</dbReference>
<feature type="binding site" evidence="5">
    <location>
        <position position="250"/>
    </location>
    <ligand>
        <name>NAD(+)</name>
        <dbReference type="ChEBI" id="CHEBI:57540"/>
    </ligand>
</feature>
<dbReference type="GO" id="GO:0004352">
    <property type="term" value="F:glutamate dehydrogenase (NAD+) activity"/>
    <property type="evidence" value="ECO:0007669"/>
    <property type="project" value="TreeGrafter"/>
</dbReference>
<reference evidence="10" key="1">
    <citation type="submission" date="2016-11" db="EMBL/GenBank/DDBJ databases">
        <authorList>
            <person name="Varghese N."/>
            <person name="Submissions S."/>
        </authorList>
    </citation>
    <scope>NUCLEOTIDE SEQUENCE [LARGE SCALE GENOMIC DNA]</scope>
    <source>
        <strain evidence="10">DSM 29327</strain>
    </source>
</reference>
<dbReference type="SUPFAM" id="SSF51735">
    <property type="entry name" value="NAD(P)-binding Rossmann-fold domains"/>
    <property type="match status" value="1"/>
</dbReference>
<feature type="active site" description="Proton donor" evidence="4">
    <location>
        <position position="123"/>
    </location>
</feature>
<gene>
    <name evidence="9" type="ORF">SAMN05444414_10355</name>
</gene>
<dbReference type="STRING" id="1054996.SAMN05444414_10355"/>
<dbReference type="GO" id="GO:0006538">
    <property type="term" value="P:L-glutamate catabolic process"/>
    <property type="evidence" value="ECO:0007669"/>
    <property type="project" value="TreeGrafter"/>
</dbReference>
<dbReference type="Gene3D" id="3.40.50.720">
    <property type="entry name" value="NAD(P)-binding Rossmann-like Domain"/>
    <property type="match status" value="1"/>
</dbReference>
<organism evidence="9 10">
    <name type="scientific">Roseovarius marisflavi</name>
    <dbReference type="NCBI Taxonomy" id="1054996"/>
    <lineage>
        <taxon>Bacteria</taxon>
        <taxon>Pseudomonadati</taxon>
        <taxon>Pseudomonadota</taxon>
        <taxon>Alphaproteobacteria</taxon>
        <taxon>Rhodobacterales</taxon>
        <taxon>Roseobacteraceae</taxon>
        <taxon>Roseovarius</taxon>
    </lineage>
</organism>
<dbReference type="EMBL" id="FRBN01000003">
    <property type="protein sequence ID" value="SHK96132.1"/>
    <property type="molecule type" value="Genomic_DNA"/>
</dbReference>
<accession>A0A1M6WQU9</accession>
<feature type="binding site" evidence="5">
    <location>
        <position position="111"/>
    </location>
    <ligand>
        <name>substrate</name>
    </ligand>
</feature>
<dbReference type="Pfam" id="PF00208">
    <property type="entry name" value="ELFV_dehydrog"/>
    <property type="match status" value="1"/>
</dbReference>
<dbReference type="InterPro" id="IPR036291">
    <property type="entry name" value="NAD(P)-bd_dom_sf"/>
</dbReference>
<evidence type="ECO:0000256" key="3">
    <source>
        <dbReference type="PIRNR" id="PIRNR000185"/>
    </source>
</evidence>
<dbReference type="InterPro" id="IPR046346">
    <property type="entry name" value="Aminoacid_DH-like_N_sf"/>
</dbReference>
<feature type="binding site" evidence="5">
    <location>
        <position position="211"/>
    </location>
    <ligand>
        <name>NAD(+)</name>
        <dbReference type="ChEBI" id="CHEBI:57540"/>
    </ligand>
</feature>
<evidence type="ECO:0000313" key="9">
    <source>
        <dbReference type="EMBL" id="SHK96132.1"/>
    </source>
</evidence>
<sequence>MICINADGQGRIRERVMTAIKEPSFRESVDLMFNRAVALMDLPPGLEEKIRVCNATYTVRFGVRLRGQIHTFTGYRSVHSEHMEPVKGGIRYAMGVNQDEVEALAALMTYKCALVEAPFGGSKGGLRIDPREWEEHELELITRRFAYELIKRDLINPAQNVPAPDMGTGEREMAWMADQYKRMNTTDINYRACVTGKPINAGGIQGRVEATGRGVQYALQEFFRHLEDVAATGMSGSLDGKRVVVQGLGNVGYHAAKFLQEEDGCVITGIIERDGALYNEAGLDVEAVHEWMQKHDTIKGFPDATHSAEGAAVLEADCDILIPAAMEGVINMQNAARIKAPLIIEAANGPVTAGADEILREKGTVIIPDMYANAGGVTVSYFEWVKNLSHIRFGRMGRRQEEARHQLIVDELQRLDQHLGDAWVMSPGFKQKYLRGAGELELVRSGLDDTMRIAYQSMREVWHGRKDVTDLRTAAYLVSIAKVAASYRAMGL</sequence>
<name>A0A1M6WQU9_9RHOB</name>
<protein>
    <recommendedName>
        <fullName evidence="3">Glutamate dehydrogenase</fullName>
    </recommendedName>
</protein>
<comment type="similarity">
    <text evidence="1 3 7">Belongs to the Glu/Leu/Phe/Val dehydrogenases family.</text>
</comment>
<dbReference type="InterPro" id="IPR006095">
    <property type="entry name" value="Glu/Leu/Phe/Val/Trp_DH"/>
</dbReference>